<dbReference type="InterPro" id="IPR000644">
    <property type="entry name" value="CBS_dom"/>
</dbReference>
<evidence type="ECO:0000256" key="13">
    <source>
        <dbReference type="SAM" id="SignalP"/>
    </source>
</evidence>
<dbReference type="InterPro" id="IPR004680">
    <property type="entry name" value="Cit_transptr-like_dom"/>
</dbReference>
<comment type="subcellular location">
    <subcellularLocation>
        <location evidence="1">Membrane</location>
        <topology evidence="1">Multi-pass membrane protein</topology>
    </subcellularLocation>
</comment>
<feature type="signal peptide" evidence="13">
    <location>
        <begin position="1"/>
        <end position="20"/>
    </location>
</feature>
<keyword evidence="11" id="KW-0129">CBS domain</keyword>
<feature type="transmembrane region" description="Helical" evidence="12">
    <location>
        <begin position="255"/>
        <end position="273"/>
    </location>
</feature>
<dbReference type="NCBIfam" id="NF038006">
    <property type="entry name" value="NhaD_1"/>
    <property type="match status" value="1"/>
</dbReference>
<feature type="domain" description="CBS" evidence="14">
    <location>
        <begin position="163"/>
        <end position="229"/>
    </location>
</feature>
<evidence type="ECO:0000256" key="12">
    <source>
        <dbReference type="SAM" id="Phobius"/>
    </source>
</evidence>
<dbReference type="Pfam" id="PF00571">
    <property type="entry name" value="CBS"/>
    <property type="match status" value="2"/>
</dbReference>
<dbReference type="Pfam" id="PF03600">
    <property type="entry name" value="CitMHS"/>
    <property type="match status" value="1"/>
</dbReference>
<keyword evidence="3" id="KW-0050">Antiport</keyword>
<dbReference type="OrthoDB" id="2865258at2759"/>
<feature type="transmembrane region" description="Helical" evidence="12">
    <location>
        <begin position="651"/>
        <end position="676"/>
    </location>
</feature>
<evidence type="ECO:0000256" key="6">
    <source>
        <dbReference type="ARBA" id="ARBA00023053"/>
    </source>
</evidence>
<dbReference type="PANTHER" id="PTHR43269">
    <property type="entry name" value="SODIUM/PROTON ANTIPORTER 1-RELATED"/>
    <property type="match status" value="1"/>
</dbReference>
<dbReference type="GO" id="GO:0015297">
    <property type="term" value="F:antiporter activity"/>
    <property type="evidence" value="ECO:0007669"/>
    <property type="project" value="UniProtKB-KW"/>
</dbReference>
<feature type="transmembrane region" description="Helical" evidence="12">
    <location>
        <begin position="688"/>
        <end position="710"/>
    </location>
</feature>
<dbReference type="Proteomes" id="UP000751190">
    <property type="component" value="Unassembled WGS sequence"/>
</dbReference>
<evidence type="ECO:0000256" key="5">
    <source>
        <dbReference type="ARBA" id="ARBA00022989"/>
    </source>
</evidence>
<keyword evidence="5 12" id="KW-1133">Transmembrane helix</keyword>
<keyword evidence="4 12" id="KW-0812">Transmembrane</keyword>
<evidence type="ECO:0000256" key="8">
    <source>
        <dbReference type="ARBA" id="ARBA00023136"/>
    </source>
</evidence>
<evidence type="ECO:0000256" key="2">
    <source>
        <dbReference type="ARBA" id="ARBA00022448"/>
    </source>
</evidence>
<keyword evidence="13" id="KW-0732">Signal</keyword>
<feature type="transmembrane region" description="Helical" evidence="12">
    <location>
        <begin position="280"/>
        <end position="299"/>
    </location>
</feature>
<feature type="transmembrane region" description="Helical" evidence="12">
    <location>
        <begin position="382"/>
        <end position="411"/>
    </location>
</feature>
<accession>A0A8J6CCK6</accession>
<evidence type="ECO:0000256" key="11">
    <source>
        <dbReference type="PROSITE-ProRule" id="PRU00703"/>
    </source>
</evidence>
<evidence type="ECO:0000256" key="9">
    <source>
        <dbReference type="ARBA" id="ARBA00023201"/>
    </source>
</evidence>
<comment type="similarity">
    <text evidence="10">Belongs to the NhaD Na(+)/H(+) (TC 2.A.62) antiporter family.</text>
</comment>
<evidence type="ECO:0000256" key="3">
    <source>
        <dbReference type="ARBA" id="ARBA00022449"/>
    </source>
</evidence>
<feature type="chain" id="PRO_5035300514" description="CBS domain-containing protein" evidence="13">
    <location>
        <begin position="21"/>
        <end position="717"/>
    </location>
</feature>
<evidence type="ECO:0000313" key="16">
    <source>
        <dbReference type="Proteomes" id="UP000751190"/>
    </source>
</evidence>
<name>A0A8J6CCK6_DIALT</name>
<evidence type="ECO:0000313" key="15">
    <source>
        <dbReference type="EMBL" id="KAG8466206.1"/>
    </source>
</evidence>
<protein>
    <recommendedName>
        <fullName evidence="14">CBS domain-containing protein</fullName>
    </recommendedName>
</protein>
<dbReference type="PROSITE" id="PS51371">
    <property type="entry name" value="CBS"/>
    <property type="match status" value="2"/>
</dbReference>
<dbReference type="InterPro" id="IPR045016">
    <property type="entry name" value="NhaD-like"/>
</dbReference>
<dbReference type="GO" id="GO:0006814">
    <property type="term" value="P:sodium ion transport"/>
    <property type="evidence" value="ECO:0007669"/>
    <property type="project" value="UniProtKB-KW"/>
</dbReference>
<feature type="transmembrane region" description="Helical" evidence="12">
    <location>
        <begin position="511"/>
        <end position="529"/>
    </location>
</feature>
<feature type="transmembrane region" description="Helical" evidence="12">
    <location>
        <begin position="577"/>
        <end position="600"/>
    </location>
</feature>
<feature type="transmembrane region" description="Helical" evidence="12">
    <location>
        <begin position="612"/>
        <end position="631"/>
    </location>
</feature>
<evidence type="ECO:0000259" key="14">
    <source>
        <dbReference type="PROSITE" id="PS51371"/>
    </source>
</evidence>
<keyword evidence="7" id="KW-0406">Ion transport</keyword>
<evidence type="ECO:0000256" key="10">
    <source>
        <dbReference type="ARBA" id="ARBA00025753"/>
    </source>
</evidence>
<dbReference type="GO" id="GO:0016020">
    <property type="term" value="C:membrane"/>
    <property type="evidence" value="ECO:0007669"/>
    <property type="project" value="UniProtKB-SubCell"/>
</dbReference>
<dbReference type="InterPro" id="IPR046342">
    <property type="entry name" value="CBS_dom_sf"/>
</dbReference>
<keyword evidence="8 12" id="KW-0472">Membrane</keyword>
<dbReference type="Gene3D" id="3.10.580.10">
    <property type="entry name" value="CBS-domain"/>
    <property type="match status" value="1"/>
</dbReference>
<dbReference type="SMART" id="SM00116">
    <property type="entry name" value="CBS"/>
    <property type="match status" value="2"/>
</dbReference>
<reference evidence="15" key="1">
    <citation type="submission" date="2021-05" db="EMBL/GenBank/DDBJ databases">
        <title>The genome of the haptophyte Pavlova lutheri (Diacronema luteri, Pavlovales) - a model for lipid biosynthesis in eukaryotic algae.</title>
        <authorList>
            <person name="Hulatt C.J."/>
            <person name="Posewitz M.C."/>
        </authorList>
    </citation>
    <scope>NUCLEOTIDE SEQUENCE</scope>
    <source>
        <strain evidence="15">NIVA-4/92</strain>
    </source>
</reference>
<keyword evidence="2" id="KW-0813">Transport</keyword>
<dbReference type="EMBL" id="JAGTXO010000008">
    <property type="protein sequence ID" value="KAG8466206.1"/>
    <property type="molecule type" value="Genomic_DNA"/>
</dbReference>
<dbReference type="SUPFAM" id="SSF54631">
    <property type="entry name" value="CBS-domain pair"/>
    <property type="match status" value="1"/>
</dbReference>
<feature type="transmembrane region" description="Helical" evidence="12">
    <location>
        <begin position="423"/>
        <end position="441"/>
    </location>
</feature>
<gene>
    <name evidence="15" type="ORF">KFE25_001962</name>
</gene>
<dbReference type="AlphaFoldDB" id="A0A8J6CCK6"/>
<evidence type="ECO:0000256" key="7">
    <source>
        <dbReference type="ARBA" id="ARBA00023065"/>
    </source>
</evidence>
<keyword evidence="16" id="KW-1185">Reference proteome</keyword>
<dbReference type="PANTHER" id="PTHR43269:SF2">
    <property type="entry name" value="SODIUM_PROTON ANTIPORTER 1-RELATED"/>
    <property type="match status" value="1"/>
</dbReference>
<evidence type="ECO:0000256" key="4">
    <source>
        <dbReference type="ARBA" id="ARBA00022692"/>
    </source>
</evidence>
<keyword evidence="9" id="KW-0739">Sodium transport</keyword>
<proteinExistence type="inferred from homology"/>
<keyword evidence="6" id="KW-0915">Sodium</keyword>
<feature type="domain" description="CBS" evidence="14">
    <location>
        <begin position="79"/>
        <end position="138"/>
    </location>
</feature>
<comment type="caution">
    <text evidence="15">The sequence shown here is derived from an EMBL/GenBank/DDBJ whole genome shotgun (WGS) entry which is preliminary data.</text>
</comment>
<sequence>MRHAWPTLAALAAIGAGVDALASAGAPLGRAAQRALRRPALRPSAARMMPLPIVYPARGFTAAESSAAAEVSTLLGDESAPKYVVVSADDPIGLVASELSQAGRGASAIVQDGGIVVGIFTERDYLKALSCASDNPAEECIVPTDDMTLQTVELFATPVRAFVTPAAELITVEPSCTIVSALRLMGARGIRHLPVIKPGASPARLDVASLVGVLSIGALADWVQRDSEMLQSRFIDRLSEMNPRFRSQPGGSGQVGMLAAIGVLFATAIVLFTEQTWITAHWQLVMVGSFVLGYVGIIFEELFDLNKGAVGLLMATLMWAVYIEFSGMGDRAFLEEQLSQHLAEVSDICFFLLAASTIVEVVDAHQGFRALTDRLQVSSKSTLFWLVGVLTFFLSAILNNLTVTIVMVSLMRKLLDSDDERKLFGAMIVIAANAGGVWTPIGDVTTTMLWMNGQLSTAHTITDLFACSLVSLIASMAVLQLSVEPSPQLAAGVPPPPPALAAPKKPAPSSAGLVLGVGVGALLSVPVFVEKTGLPPFMGMLTGLGALWVVTDALHAEEQKEELQVPAALSKLDTSGILFFLGVLMAIGALDASGLLKQLAVALSNAFPSDEVVAAIIGVASALIDNVPLVAATMGMYDMAQYPQDAQLWQLIAYCAGTGGSILVIGSASGVALMGLESVDFIWYLKKASFAAAVGYAAGIAAYLGQGALFSHVLSAS</sequence>
<organism evidence="15 16">
    <name type="scientific">Diacronema lutheri</name>
    <name type="common">Unicellular marine alga</name>
    <name type="synonym">Monochrysis lutheri</name>
    <dbReference type="NCBI Taxonomy" id="2081491"/>
    <lineage>
        <taxon>Eukaryota</taxon>
        <taxon>Haptista</taxon>
        <taxon>Haptophyta</taxon>
        <taxon>Pavlovophyceae</taxon>
        <taxon>Pavlovales</taxon>
        <taxon>Pavlovaceae</taxon>
        <taxon>Diacronema</taxon>
    </lineage>
</organism>
<feature type="transmembrane region" description="Helical" evidence="12">
    <location>
        <begin position="305"/>
        <end position="325"/>
    </location>
</feature>
<evidence type="ECO:0000256" key="1">
    <source>
        <dbReference type="ARBA" id="ARBA00004141"/>
    </source>
</evidence>